<proteinExistence type="predicted"/>
<keyword evidence="1" id="KW-1133">Transmembrane helix</keyword>
<dbReference type="Proteomes" id="UP000316714">
    <property type="component" value="Unassembled WGS sequence"/>
</dbReference>
<keyword evidence="1" id="KW-0472">Membrane</keyword>
<organism evidence="2 3">
    <name type="scientific">Posidoniimonas corsicana</name>
    <dbReference type="NCBI Taxonomy" id="1938618"/>
    <lineage>
        <taxon>Bacteria</taxon>
        <taxon>Pseudomonadati</taxon>
        <taxon>Planctomycetota</taxon>
        <taxon>Planctomycetia</taxon>
        <taxon>Pirellulales</taxon>
        <taxon>Lacipirellulaceae</taxon>
        <taxon>Posidoniimonas</taxon>
    </lineage>
</organism>
<evidence type="ECO:0000313" key="3">
    <source>
        <dbReference type="Proteomes" id="UP000316714"/>
    </source>
</evidence>
<name>A0A5C5VEW2_9BACT</name>
<comment type="caution">
    <text evidence="2">The sequence shown here is derived from an EMBL/GenBank/DDBJ whole genome shotgun (WGS) entry which is preliminary data.</text>
</comment>
<evidence type="ECO:0000256" key="1">
    <source>
        <dbReference type="SAM" id="Phobius"/>
    </source>
</evidence>
<accession>A0A5C5VEW2</accession>
<dbReference type="OrthoDB" id="260491at2"/>
<keyword evidence="3" id="KW-1185">Reference proteome</keyword>
<reference evidence="2 3" key="1">
    <citation type="submission" date="2019-02" db="EMBL/GenBank/DDBJ databases">
        <title>Deep-cultivation of Planctomycetes and their phenomic and genomic characterization uncovers novel biology.</title>
        <authorList>
            <person name="Wiegand S."/>
            <person name="Jogler M."/>
            <person name="Boedeker C."/>
            <person name="Pinto D."/>
            <person name="Vollmers J."/>
            <person name="Rivas-Marin E."/>
            <person name="Kohn T."/>
            <person name="Peeters S.H."/>
            <person name="Heuer A."/>
            <person name="Rast P."/>
            <person name="Oberbeckmann S."/>
            <person name="Bunk B."/>
            <person name="Jeske O."/>
            <person name="Meyerdierks A."/>
            <person name="Storesund J.E."/>
            <person name="Kallscheuer N."/>
            <person name="Luecker S."/>
            <person name="Lage O.M."/>
            <person name="Pohl T."/>
            <person name="Merkel B.J."/>
            <person name="Hornburger P."/>
            <person name="Mueller R.-W."/>
            <person name="Bruemmer F."/>
            <person name="Labrenz M."/>
            <person name="Spormann A.M."/>
            <person name="Op Den Camp H."/>
            <person name="Overmann J."/>
            <person name="Amann R."/>
            <person name="Jetten M.S.M."/>
            <person name="Mascher T."/>
            <person name="Medema M.H."/>
            <person name="Devos D.P."/>
            <person name="Kaster A.-K."/>
            <person name="Ovreas L."/>
            <person name="Rohde M."/>
            <person name="Galperin M.Y."/>
            <person name="Jogler C."/>
        </authorList>
    </citation>
    <scope>NUCLEOTIDE SEQUENCE [LARGE SCALE GENOMIC DNA]</scope>
    <source>
        <strain evidence="2 3">KOR34</strain>
    </source>
</reference>
<feature type="transmembrane region" description="Helical" evidence="1">
    <location>
        <begin position="20"/>
        <end position="44"/>
    </location>
</feature>
<keyword evidence="1" id="KW-0812">Transmembrane</keyword>
<feature type="transmembrane region" description="Helical" evidence="1">
    <location>
        <begin position="56"/>
        <end position="81"/>
    </location>
</feature>
<dbReference type="RefSeq" id="WP_146562946.1">
    <property type="nucleotide sequence ID" value="NZ_SIHJ01000001.1"/>
</dbReference>
<dbReference type="AlphaFoldDB" id="A0A5C5VEW2"/>
<dbReference type="EMBL" id="SIHJ01000001">
    <property type="protein sequence ID" value="TWT36212.1"/>
    <property type="molecule type" value="Genomic_DNA"/>
</dbReference>
<sequence length="202" mass="21548">MIHHVTRKIGFLKTTAIGGLVFLLPLIVIGYLVGKLVPVVLSIAKTLNETLGFQSATGYLILLGLSVAVIVLLCFAAGIVARWTIGKRIGGFIERNLTLIFPRYSIYKDQLAGGLNAAALEGRMKPALVHIEGVTRPVLEIERTAAGQVTIYLPGAPDPWSGTIGFVRADQVTPVETDLGEYLAAFERLGRGAAAAARVDGR</sequence>
<evidence type="ECO:0000313" key="2">
    <source>
        <dbReference type="EMBL" id="TWT36212.1"/>
    </source>
</evidence>
<evidence type="ECO:0008006" key="4">
    <source>
        <dbReference type="Google" id="ProtNLM"/>
    </source>
</evidence>
<protein>
    <recommendedName>
        <fullName evidence="4">DUF502 domain-containing protein</fullName>
    </recommendedName>
</protein>
<gene>
    <name evidence="2" type="ORF">KOR34_11130</name>
</gene>